<dbReference type="EMBL" id="CP001047">
    <property type="protein sequence ID" value="ACF07515.1"/>
    <property type="molecule type" value="Genomic_DNA"/>
</dbReference>
<dbReference type="RefSeq" id="WP_012498472.1">
    <property type="nucleotide sequence ID" value="NC_011025.1"/>
</dbReference>
<evidence type="ECO:0000313" key="2">
    <source>
        <dbReference type="Proteomes" id="UP000008812"/>
    </source>
</evidence>
<keyword evidence="2" id="KW-1185">Reference proteome</keyword>
<dbReference type="STRING" id="243272.MARTH_orf773"/>
<gene>
    <name evidence="1" type="primary">htpA</name>
    <name evidence="1" type="ordered locus">MARTH_orf773</name>
</gene>
<organism evidence="1 2">
    <name type="scientific">Metamycoplasma arthritidis (strain 158L3-1)</name>
    <name type="common">Mycoplasma arthritidis</name>
    <dbReference type="NCBI Taxonomy" id="243272"/>
    <lineage>
        <taxon>Bacteria</taxon>
        <taxon>Bacillati</taxon>
        <taxon>Mycoplasmatota</taxon>
        <taxon>Mycoplasmoidales</taxon>
        <taxon>Metamycoplasmataceae</taxon>
        <taxon>Metamycoplasma</taxon>
    </lineage>
</organism>
<reference evidence="1 2" key="1">
    <citation type="journal article" date="2008" name="Infect. Immun.">
        <title>Genome of Mycoplasma arthritidis.</title>
        <authorList>
            <person name="Dybvig K."/>
            <person name="Zuhua C."/>
            <person name="Lao P."/>
            <person name="Jordan D.S."/>
            <person name="French C.T."/>
            <person name="Tu A.H."/>
            <person name="Loraine A.E."/>
        </authorList>
    </citation>
    <scope>NUCLEOTIDE SEQUENCE [LARGE SCALE GENOMIC DNA]</scope>
    <source>
        <strain evidence="1 2">158L3-1</strain>
    </source>
</reference>
<sequence>MLSYGKNLISRKAIPLKPKSKGKPWWYYVVDIVLDLIIEALSLAVGVLSAGAASGITRLGLGLIKDITLSSVFDRKINWKDVFLNAGLNLVFVGIGKSLSKFSKISKSARLIKKFAFYAASPQKFLNWIINKATYGLKKTLINTVGQVAGKKITKFLRTGLKLISKTAIITSAFLLAKNKAEFAYKNIKTFAIRKFKNLLTKSIRRQFTKNFWGAIKGKKLKASGYNQILQKHNQTWIPFPSSKWIEGVKIASDNWIFNDDNTLISYYVFFKSRFAARIRTTVQKDPLIFIDRPIEEFNDFLSSGSKGKFYLDELAWGWELGKAIRNQSKKPRGTKFYINSLEKENKYNKHFLASLKEFDTKSNLAVEEFRNQFKVLSTTRRRKLGNKIVVEFKSGDTRFYGRIPDATKFNSKFGNKFQDFRKTTKNVKLVKTIKKL</sequence>
<protein>
    <submittedName>
        <fullName evidence="1">Uncharacterized protein</fullName>
    </submittedName>
</protein>
<dbReference type="KEGG" id="mat:MARTH_orf773"/>
<dbReference type="Proteomes" id="UP000008812">
    <property type="component" value="Chromosome"/>
</dbReference>
<accession>B3PNB3</accession>
<dbReference type="AlphaFoldDB" id="B3PNB3"/>
<evidence type="ECO:0000313" key="1">
    <source>
        <dbReference type="EMBL" id="ACF07515.1"/>
    </source>
</evidence>
<dbReference type="HOGENOM" id="CLU_626736_0_0_14"/>
<name>B3PNB3_META1</name>
<proteinExistence type="predicted"/>